<evidence type="ECO:0000256" key="1">
    <source>
        <dbReference type="SAM" id="MobiDB-lite"/>
    </source>
</evidence>
<dbReference type="KEGG" id="ssck:SPSK_10086"/>
<proteinExistence type="predicted"/>
<name>A0A0F2MBA0_SPOSC</name>
<evidence type="ECO:0000313" key="2">
    <source>
        <dbReference type="EMBL" id="KJR85431.1"/>
    </source>
</evidence>
<reference evidence="2 3" key="1">
    <citation type="journal article" date="2014" name="BMC Genomics">
        <title>Comparative genomics of the major fungal agents of human and animal Sporotrichosis: Sporothrix schenckii and Sporothrix brasiliensis.</title>
        <authorList>
            <person name="Teixeira M.M."/>
            <person name="de Almeida L.G."/>
            <person name="Kubitschek-Barreira P."/>
            <person name="Alves F.L."/>
            <person name="Kioshima E.S."/>
            <person name="Abadio A.K."/>
            <person name="Fernandes L."/>
            <person name="Derengowski L.S."/>
            <person name="Ferreira K.S."/>
            <person name="Souza R.C."/>
            <person name="Ruiz J.C."/>
            <person name="de Andrade N.C."/>
            <person name="Paes H.C."/>
            <person name="Nicola A.M."/>
            <person name="Albuquerque P."/>
            <person name="Gerber A.L."/>
            <person name="Martins V.P."/>
            <person name="Peconick L.D."/>
            <person name="Neto A.V."/>
            <person name="Chaucanez C.B."/>
            <person name="Silva P.A."/>
            <person name="Cunha O.L."/>
            <person name="de Oliveira F.F."/>
            <person name="dos Santos T.C."/>
            <person name="Barros A.L."/>
            <person name="Soares M.A."/>
            <person name="de Oliveira L.M."/>
            <person name="Marini M.M."/>
            <person name="Villalobos-Duno H."/>
            <person name="Cunha M.M."/>
            <person name="de Hoog S."/>
            <person name="da Silveira J.F."/>
            <person name="Henrissat B."/>
            <person name="Nino-Vega G.A."/>
            <person name="Cisalpino P.S."/>
            <person name="Mora-Montes H.M."/>
            <person name="Almeida S.R."/>
            <person name="Stajich J.E."/>
            <person name="Lopes-Bezerra L.M."/>
            <person name="Vasconcelos A.T."/>
            <person name="Felipe M.S."/>
        </authorList>
    </citation>
    <scope>NUCLEOTIDE SEQUENCE [LARGE SCALE GENOMIC DNA]</scope>
    <source>
        <strain evidence="2 3">1099-18</strain>
    </source>
</reference>
<dbReference type="GeneID" id="27671920"/>
<feature type="compositionally biased region" description="Basic and acidic residues" evidence="1">
    <location>
        <begin position="57"/>
        <end position="77"/>
    </location>
</feature>
<protein>
    <submittedName>
        <fullName evidence="2">Uncharacterized protein</fullName>
    </submittedName>
</protein>
<dbReference type="Proteomes" id="UP000033710">
    <property type="component" value="Unassembled WGS sequence"/>
</dbReference>
<dbReference type="EMBL" id="AXCR01000007">
    <property type="protein sequence ID" value="KJR85431.1"/>
    <property type="molecule type" value="Genomic_DNA"/>
</dbReference>
<dbReference type="RefSeq" id="XP_016588107.1">
    <property type="nucleotide sequence ID" value="XM_016736643.1"/>
</dbReference>
<evidence type="ECO:0000313" key="3">
    <source>
        <dbReference type="Proteomes" id="UP000033710"/>
    </source>
</evidence>
<reference evidence="2 3" key="2">
    <citation type="journal article" date="2015" name="Eukaryot. Cell">
        <title>Asexual propagation of a virulent clone complex in a human and feline outbreak of sporotrichosis.</title>
        <authorList>
            <person name="Teixeira Mde M."/>
            <person name="Rodrigues A.M."/>
            <person name="Tsui C.K."/>
            <person name="de Almeida L.G."/>
            <person name="Van Diepeningen A.D."/>
            <person name="van den Ende B.G."/>
            <person name="Fernandes G.F."/>
            <person name="Kano R."/>
            <person name="Hamelin R.C."/>
            <person name="Lopes-Bezerra L.M."/>
            <person name="Vasconcelos A.T."/>
            <person name="de Hoog S."/>
            <person name="de Camargo Z.P."/>
            <person name="Felipe M.S."/>
        </authorList>
    </citation>
    <scope>NUCLEOTIDE SEQUENCE [LARGE SCALE GENOMIC DNA]</scope>
    <source>
        <strain evidence="2 3">1099-18</strain>
    </source>
</reference>
<organism evidence="2 3">
    <name type="scientific">Sporothrix schenckii 1099-18</name>
    <dbReference type="NCBI Taxonomy" id="1397361"/>
    <lineage>
        <taxon>Eukaryota</taxon>
        <taxon>Fungi</taxon>
        <taxon>Dikarya</taxon>
        <taxon>Ascomycota</taxon>
        <taxon>Pezizomycotina</taxon>
        <taxon>Sordariomycetes</taxon>
        <taxon>Sordariomycetidae</taxon>
        <taxon>Ophiostomatales</taxon>
        <taxon>Ophiostomataceae</taxon>
        <taxon>Sporothrix</taxon>
    </lineage>
</organism>
<dbReference type="AlphaFoldDB" id="A0A0F2MBA0"/>
<accession>A0A0F2MBA0</accession>
<feature type="region of interest" description="Disordered" evidence="1">
    <location>
        <begin position="29"/>
        <end position="77"/>
    </location>
</feature>
<gene>
    <name evidence="2" type="ORF">SPSK_10086</name>
</gene>
<comment type="caution">
    <text evidence="2">The sequence shown here is derived from an EMBL/GenBank/DDBJ whole genome shotgun (WGS) entry which is preliminary data.</text>
</comment>
<sequence length="77" mass="8718">MRRKTKSIPFGFARRLRIAGIEVVPLTAPRTADDGGRAGTRAHEKRKKESTKAYAQRSKEDGGINEHEKLMKQKIEL</sequence>
<dbReference type="VEuPathDB" id="FungiDB:SPSK_10086"/>